<keyword evidence="2" id="KW-1185">Reference proteome</keyword>
<evidence type="ECO:0000313" key="2">
    <source>
        <dbReference type="Proteomes" id="UP000244005"/>
    </source>
</evidence>
<name>A0A2R6WUW3_MARPO</name>
<proteinExistence type="predicted"/>
<protein>
    <submittedName>
        <fullName evidence="1">Uncharacterized protein</fullName>
    </submittedName>
</protein>
<accession>A0A2R6WUW3</accession>
<organism evidence="1 2">
    <name type="scientific">Marchantia polymorpha</name>
    <name type="common">Common liverwort</name>
    <name type="synonym">Marchantia aquatica</name>
    <dbReference type="NCBI Taxonomy" id="3197"/>
    <lineage>
        <taxon>Eukaryota</taxon>
        <taxon>Viridiplantae</taxon>
        <taxon>Streptophyta</taxon>
        <taxon>Embryophyta</taxon>
        <taxon>Marchantiophyta</taxon>
        <taxon>Marchantiopsida</taxon>
        <taxon>Marchantiidae</taxon>
        <taxon>Marchantiales</taxon>
        <taxon>Marchantiaceae</taxon>
        <taxon>Marchantia</taxon>
    </lineage>
</organism>
<dbReference type="Proteomes" id="UP000244005">
    <property type="component" value="Unassembled WGS sequence"/>
</dbReference>
<dbReference type="AlphaFoldDB" id="A0A2R6WUW3"/>
<gene>
    <name evidence="1" type="ORF">MARPO_0056s0095</name>
</gene>
<dbReference type="EMBL" id="KZ772728">
    <property type="protein sequence ID" value="PTQ37645.1"/>
    <property type="molecule type" value="Genomic_DNA"/>
</dbReference>
<sequence>MRFNSLHHVNHYVSNRVLFGGFFVDFGCWKSLLNAGGWQVKWQRLRQNELSLLMVAGCPYSVGLAPLYS</sequence>
<dbReference type="Gramene" id="Mp6g15830.1">
    <property type="protein sequence ID" value="Mp6g15830.1.cds"/>
    <property type="gene ID" value="Mp6g15830"/>
</dbReference>
<evidence type="ECO:0000313" key="1">
    <source>
        <dbReference type="EMBL" id="PTQ37645.1"/>
    </source>
</evidence>
<reference evidence="2" key="1">
    <citation type="journal article" date="2017" name="Cell">
        <title>Insights into land plant evolution garnered from the Marchantia polymorpha genome.</title>
        <authorList>
            <person name="Bowman J.L."/>
            <person name="Kohchi T."/>
            <person name="Yamato K.T."/>
            <person name="Jenkins J."/>
            <person name="Shu S."/>
            <person name="Ishizaki K."/>
            <person name="Yamaoka S."/>
            <person name="Nishihama R."/>
            <person name="Nakamura Y."/>
            <person name="Berger F."/>
            <person name="Adam C."/>
            <person name="Aki S.S."/>
            <person name="Althoff F."/>
            <person name="Araki T."/>
            <person name="Arteaga-Vazquez M.A."/>
            <person name="Balasubrmanian S."/>
            <person name="Barry K."/>
            <person name="Bauer D."/>
            <person name="Boehm C.R."/>
            <person name="Briginshaw L."/>
            <person name="Caballero-Perez J."/>
            <person name="Catarino B."/>
            <person name="Chen F."/>
            <person name="Chiyoda S."/>
            <person name="Chovatia M."/>
            <person name="Davies K.M."/>
            <person name="Delmans M."/>
            <person name="Demura T."/>
            <person name="Dierschke T."/>
            <person name="Dolan L."/>
            <person name="Dorantes-Acosta A.E."/>
            <person name="Eklund D.M."/>
            <person name="Florent S.N."/>
            <person name="Flores-Sandoval E."/>
            <person name="Fujiyama A."/>
            <person name="Fukuzawa H."/>
            <person name="Galik B."/>
            <person name="Grimanelli D."/>
            <person name="Grimwood J."/>
            <person name="Grossniklaus U."/>
            <person name="Hamada T."/>
            <person name="Haseloff J."/>
            <person name="Hetherington A.J."/>
            <person name="Higo A."/>
            <person name="Hirakawa Y."/>
            <person name="Hundley H.N."/>
            <person name="Ikeda Y."/>
            <person name="Inoue K."/>
            <person name="Inoue S.I."/>
            <person name="Ishida S."/>
            <person name="Jia Q."/>
            <person name="Kakita M."/>
            <person name="Kanazawa T."/>
            <person name="Kawai Y."/>
            <person name="Kawashima T."/>
            <person name="Kennedy M."/>
            <person name="Kinose K."/>
            <person name="Kinoshita T."/>
            <person name="Kohara Y."/>
            <person name="Koide E."/>
            <person name="Komatsu K."/>
            <person name="Kopischke S."/>
            <person name="Kubo M."/>
            <person name="Kyozuka J."/>
            <person name="Lagercrantz U."/>
            <person name="Lin S.S."/>
            <person name="Lindquist E."/>
            <person name="Lipzen A.M."/>
            <person name="Lu C.W."/>
            <person name="De Luna E."/>
            <person name="Martienssen R.A."/>
            <person name="Minamino N."/>
            <person name="Mizutani M."/>
            <person name="Mizutani M."/>
            <person name="Mochizuki N."/>
            <person name="Monte I."/>
            <person name="Mosher R."/>
            <person name="Nagasaki H."/>
            <person name="Nakagami H."/>
            <person name="Naramoto S."/>
            <person name="Nishitani K."/>
            <person name="Ohtani M."/>
            <person name="Okamoto T."/>
            <person name="Okumura M."/>
            <person name="Phillips J."/>
            <person name="Pollak B."/>
            <person name="Reinders A."/>
            <person name="Rovekamp M."/>
            <person name="Sano R."/>
            <person name="Sawa S."/>
            <person name="Schmid M.W."/>
            <person name="Shirakawa M."/>
            <person name="Solano R."/>
            <person name="Spunde A."/>
            <person name="Suetsugu N."/>
            <person name="Sugano S."/>
            <person name="Sugiyama A."/>
            <person name="Sun R."/>
            <person name="Suzuki Y."/>
            <person name="Takenaka M."/>
            <person name="Takezawa D."/>
            <person name="Tomogane H."/>
            <person name="Tsuzuki M."/>
            <person name="Ueda T."/>
            <person name="Umeda M."/>
            <person name="Ward J.M."/>
            <person name="Watanabe Y."/>
            <person name="Yazaki K."/>
            <person name="Yokoyama R."/>
            <person name="Yoshitake Y."/>
            <person name="Yotsui I."/>
            <person name="Zachgo S."/>
            <person name="Schmutz J."/>
        </authorList>
    </citation>
    <scope>NUCLEOTIDE SEQUENCE [LARGE SCALE GENOMIC DNA]</scope>
    <source>
        <strain evidence="2">Tak-1</strain>
    </source>
</reference>